<dbReference type="Proteomes" id="UP000828390">
    <property type="component" value="Unassembled WGS sequence"/>
</dbReference>
<evidence type="ECO:0000313" key="2">
    <source>
        <dbReference type="Proteomes" id="UP000828390"/>
    </source>
</evidence>
<name>A0A9D4L4K7_DREPO</name>
<comment type="caution">
    <text evidence="1">The sequence shown here is derived from an EMBL/GenBank/DDBJ whole genome shotgun (WGS) entry which is preliminary data.</text>
</comment>
<dbReference type="AlphaFoldDB" id="A0A9D4L4K7"/>
<accession>A0A9D4L4K7</accession>
<proteinExistence type="predicted"/>
<reference evidence="1" key="1">
    <citation type="journal article" date="2019" name="bioRxiv">
        <title>The Genome of the Zebra Mussel, Dreissena polymorpha: A Resource for Invasive Species Research.</title>
        <authorList>
            <person name="McCartney M.A."/>
            <person name="Auch B."/>
            <person name="Kono T."/>
            <person name="Mallez S."/>
            <person name="Zhang Y."/>
            <person name="Obille A."/>
            <person name="Becker A."/>
            <person name="Abrahante J.E."/>
            <person name="Garbe J."/>
            <person name="Badalamenti J.P."/>
            <person name="Herman A."/>
            <person name="Mangelson H."/>
            <person name="Liachko I."/>
            <person name="Sullivan S."/>
            <person name="Sone E.D."/>
            <person name="Koren S."/>
            <person name="Silverstein K.A.T."/>
            <person name="Beckman K.B."/>
            <person name="Gohl D.M."/>
        </authorList>
    </citation>
    <scope>NUCLEOTIDE SEQUENCE</scope>
    <source>
        <strain evidence="1">Duluth1</strain>
        <tissue evidence="1">Whole animal</tissue>
    </source>
</reference>
<keyword evidence="2" id="KW-1185">Reference proteome</keyword>
<protein>
    <submittedName>
        <fullName evidence="1">Uncharacterized protein</fullName>
    </submittedName>
</protein>
<dbReference type="EMBL" id="JAIWYP010000003">
    <property type="protein sequence ID" value="KAH3851663.1"/>
    <property type="molecule type" value="Genomic_DNA"/>
</dbReference>
<reference evidence="1" key="2">
    <citation type="submission" date="2020-11" db="EMBL/GenBank/DDBJ databases">
        <authorList>
            <person name="McCartney M.A."/>
            <person name="Auch B."/>
            <person name="Kono T."/>
            <person name="Mallez S."/>
            <person name="Becker A."/>
            <person name="Gohl D.M."/>
            <person name="Silverstein K.A.T."/>
            <person name="Koren S."/>
            <person name="Bechman K.B."/>
            <person name="Herman A."/>
            <person name="Abrahante J.E."/>
            <person name="Garbe J."/>
        </authorList>
    </citation>
    <scope>NUCLEOTIDE SEQUENCE</scope>
    <source>
        <strain evidence="1">Duluth1</strain>
        <tissue evidence="1">Whole animal</tissue>
    </source>
</reference>
<organism evidence="1 2">
    <name type="scientific">Dreissena polymorpha</name>
    <name type="common">Zebra mussel</name>
    <name type="synonym">Mytilus polymorpha</name>
    <dbReference type="NCBI Taxonomy" id="45954"/>
    <lineage>
        <taxon>Eukaryota</taxon>
        <taxon>Metazoa</taxon>
        <taxon>Spiralia</taxon>
        <taxon>Lophotrochozoa</taxon>
        <taxon>Mollusca</taxon>
        <taxon>Bivalvia</taxon>
        <taxon>Autobranchia</taxon>
        <taxon>Heteroconchia</taxon>
        <taxon>Euheterodonta</taxon>
        <taxon>Imparidentia</taxon>
        <taxon>Neoheterodontei</taxon>
        <taxon>Myida</taxon>
        <taxon>Dreissenoidea</taxon>
        <taxon>Dreissenidae</taxon>
        <taxon>Dreissena</taxon>
    </lineage>
</organism>
<evidence type="ECO:0000313" key="1">
    <source>
        <dbReference type="EMBL" id="KAH3851663.1"/>
    </source>
</evidence>
<sequence length="96" mass="10617">MVNAYLNRCGANIKSIWSCTCTFGAFGAYPVAVLDGLCGCSLLDSVRNSRSLSTLFMVFFMSNLPTVPDQSRKASGPTLAFQSLRTMRMPFFETWL</sequence>
<gene>
    <name evidence="1" type="ORF">DPMN_094146</name>
</gene>